<evidence type="ECO:0000313" key="2">
    <source>
        <dbReference type="Proteomes" id="UP000004095"/>
    </source>
</evidence>
<protein>
    <submittedName>
        <fullName evidence="1">Uncharacterized protein</fullName>
    </submittedName>
</protein>
<proteinExistence type="predicted"/>
<reference evidence="1 2" key="1">
    <citation type="submission" date="2007-01" db="EMBL/GenBank/DDBJ databases">
        <authorList>
            <person name="Haygood M."/>
            <person name="Podell S."/>
            <person name="Anderson C."/>
            <person name="Hopkinson B."/>
            <person name="Roe K."/>
            <person name="Barbeau K."/>
            <person name="Gaasterland T."/>
            <person name="Ferriera S."/>
            <person name="Johnson J."/>
            <person name="Kravitz S."/>
            <person name="Beeson K."/>
            <person name="Sutton G."/>
            <person name="Rogers Y.-H."/>
            <person name="Friedman R."/>
            <person name="Frazier M."/>
            <person name="Venter J.C."/>
        </authorList>
    </citation>
    <scope>NUCLEOTIDE SEQUENCE [LARGE SCALE GENOMIC DNA]</scope>
    <source>
        <strain evidence="1 2">ATCC 23134</strain>
    </source>
</reference>
<sequence>MKNGKMIFKGAKRGVISGTKTLDDVAKRLAKKFKIAIKNKRFKLYGEFNPWVLLADGTVTFVDDQTLMRNNPHITNPNRNVLGKNVRATNQKGKTMDGIVVGANDDPSILTKYLQDRSTSQGGRRFNKDLYNNVKSSPNANGTTLNNEFVDLFMNKNSSVRNITASYGDVLSQNDLGQIIRNTLINAGSGPGHLLRDLEKILAHNPQGINHIIGNLRTASRSNFLGAEWVLRYIADGANPQRLRGLTQLEL</sequence>
<accession>A1ZMB0</accession>
<organism evidence="1 2">
    <name type="scientific">Microscilla marina ATCC 23134</name>
    <dbReference type="NCBI Taxonomy" id="313606"/>
    <lineage>
        <taxon>Bacteria</taxon>
        <taxon>Pseudomonadati</taxon>
        <taxon>Bacteroidota</taxon>
        <taxon>Cytophagia</taxon>
        <taxon>Cytophagales</taxon>
        <taxon>Microscillaceae</taxon>
        <taxon>Microscilla</taxon>
    </lineage>
</organism>
<dbReference type="OrthoDB" id="581765at2"/>
<comment type="caution">
    <text evidence="1">The sequence shown here is derived from an EMBL/GenBank/DDBJ whole genome shotgun (WGS) entry which is preliminary data.</text>
</comment>
<evidence type="ECO:0000313" key="1">
    <source>
        <dbReference type="EMBL" id="EAY28642.1"/>
    </source>
</evidence>
<gene>
    <name evidence="1" type="ORF">M23134_04489</name>
</gene>
<keyword evidence="2" id="KW-1185">Reference proteome</keyword>
<name>A1ZMB0_MICM2</name>
<dbReference type="EMBL" id="AAWS01000015">
    <property type="protein sequence ID" value="EAY28642.1"/>
    <property type="molecule type" value="Genomic_DNA"/>
</dbReference>
<feature type="non-terminal residue" evidence="1">
    <location>
        <position position="251"/>
    </location>
</feature>
<dbReference type="Proteomes" id="UP000004095">
    <property type="component" value="Unassembled WGS sequence"/>
</dbReference>
<dbReference type="AlphaFoldDB" id="A1ZMB0"/>
<dbReference type="RefSeq" id="WP_002697945.1">
    <property type="nucleotide sequence ID" value="NZ_AAWS01000015.1"/>
</dbReference>